<dbReference type="Proteomes" id="UP001500067">
    <property type="component" value="Unassembled WGS sequence"/>
</dbReference>
<dbReference type="EMBL" id="BAABFA010000007">
    <property type="protein sequence ID" value="GAA4462532.1"/>
    <property type="molecule type" value="Genomic_DNA"/>
</dbReference>
<accession>A0ABP8NBH4</accession>
<organism evidence="2 3">
    <name type="scientific">Nemorincola caseinilytica</name>
    <dbReference type="NCBI Taxonomy" id="2054315"/>
    <lineage>
        <taxon>Bacteria</taxon>
        <taxon>Pseudomonadati</taxon>
        <taxon>Bacteroidota</taxon>
        <taxon>Chitinophagia</taxon>
        <taxon>Chitinophagales</taxon>
        <taxon>Chitinophagaceae</taxon>
        <taxon>Nemorincola</taxon>
    </lineage>
</organism>
<keyword evidence="3" id="KW-1185">Reference proteome</keyword>
<reference evidence="3" key="1">
    <citation type="journal article" date="2019" name="Int. J. Syst. Evol. Microbiol.">
        <title>The Global Catalogue of Microorganisms (GCM) 10K type strain sequencing project: providing services to taxonomists for standard genome sequencing and annotation.</title>
        <authorList>
            <consortium name="The Broad Institute Genomics Platform"/>
            <consortium name="The Broad Institute Genome Sequencing Center for Infectious Disease"/>
            <person name="Wu L."/>
            <person name="Ma J."/>
        </authorList>
    </citation>
    <scope>NUCLEOTIDE SEQUENCE [LARGE SCALE GENOMIC DNA]</scope>
    <source>
        <strain evidence="3">JCM 32105</strain>
    </source>
</reference>
<evidence type="ECO:0000256" key="1">
    <source>
        <dbReference type="SAM" id="MobiDB-lite"/>
    </source>
</evidence>
<evidence type="ECO:0000313" key="3">
    <source>
        <dbReference type="Proteomes" id="UP001500067"/>
    </source>
</evidence>
<protein>
    <submittedName>
        <fullName evidence="2">Uncharacterized protein</fullName>
    </submittedName>
</protein>
<name>A0ABP8NBH4_9BACT</name>
<feature type="region of interest" description="Disordered" evidence="1">
    <location>
        <begin position="1"/>
        <end position="24"/>
    </location>
</feature>
<dbReference type="RefSeq" id="WP_345079285.1">
    <property type="nucleotide sequence ID" value="NZ_BAABFA010000007.1"/>
</dbReference>
<proteinExistence type="predicted"/>
<gene>
    <name evidence="2" type="ORF">GCM10023093_09330</name>
</gene>
<sequence>MPIIKKTEADNSNADNDQALTENSGISDIPSWQLHLGKEELQLIADDTAGLIPWAEAKKLFEA</sequence>
<evidence type="ECO:0000313" key="2">
    <source>
        <dbReference type="EMBL" id="GAA4462532.1"/>
    </source>
</evidence>
<comment type="caution">
    <text evidence="2">The sequence shown here is derived from an EMBL/GenBank/DDBJ whole genome shotgun (WGS) entry which is preliminary data.</text>
</comment>
<feature type="compositionally biased region" description="Polar residues" evidence="1">
    <location>
        <begin position="10"/>
        <end position="24"/>
    </location>
</feature>